<evidence type="ECO:0000313" key="2">
    <source>
        <dbReference type="EMBL" id="THU67955.1"/>
    </source>
</evidence>
<evidence type="ECO:0008006" key="4">
    <source>
        <dbReference type="Google" id="ProtNLM"/>
    </source>
</evidence>
<feature type="region of interest" description="Disordered" evidence="1">
    <location>
        <begin position="281"/>
        <end position="301"/>
    </location>
</feature>
<dbReference type="Proteomes" id="UP000317650">
    <property type="component" value="Chromosome 5"/>
</dbReference>
<dbReference type="PANTHER" id="PTHR33312:SF21">
    <property type="entry name" value="MEMBRANE-ASSOCIATED KINASE REGULATOR 3-RELATED"/>
    <property type="match status" value="1"/>
</dbReference>
<proteinExistence type="predicted"/>
<dbReference type="GO" id="GO:0005886">
    <property type="term" value="C:plasma membrane"/>
    <property type="evidence" value="ECO:0007669"/>
    <property type="project" value="InterPro"/>
</dbReference>
<protein>
    <recommendedName>
        <fullName evidence="4">Membrane-associated kinase regulator 4</fullName>
    </recommendedName>
</protein>
<evidence type="ECO:0000256" key="1">
    <source>
        <dbReference type="SAM" id="MobiDB-lite"/>
    </source>
</evidence>
<comment type="caution">
    <text evidence="2">The sequence shown here is derived from an EMBL/GenBank/DDBJ whole genome shotgun (WGS) entry which is preliminary data.</text>
</comment>
<name>A0A4V4H8K0_MUSBA</name>
<dbReference type="InterPro" id="IPR039620">
    <property type="entry name" value="BKI1/MAKR1/3/4"/>
</dbReference>
<evidence type="ECO:0000313" key="3">
    <source>
        <dbReference type="Proteomes" id="UP000317650"/>
    </source>
</evidence>
<sequence>MAKTLPSYDHIAEEDEEEEDYIDMDVSCATEIANSTTNGFLCYAIVSSPHSKEFEFQMSVQPAESDATAYPADELFYKGKLLPLHLPPRLQMVEKLEKSKEMNASEDEAAIAPATPTDRTPFGSCNISPASSCYVSGELDAEDYYRCSAELVRSNRKSSWSKKLRLIKHLSQSLKLKASKAYLKSLFNKPRRPDESCAAAQQAKECTDGSAAEARKKLVEQAQIGTHLFDDTNALGLMRSINREKHIEEDDVCYRKSFSGAMSWSHTATDSSVSLTSVSSSSSSSFSGTTRSRGSNQPLLSLNRSSSLNAEVECSIQGAISHCKKSQQMISGRKSASDVGFCSLSAPIIAVARENQEKPGLCRG</sequence>
<keyword evidence="3" id="KW-1185">Reference proteome</keyword>
<dbReference type="AlphaFoldDB" id="A0A4V4H8K0"/>
<reference evidence="2 3" key="1">
    <citation type="journal article" date="2019" name="Nat. Plants">
        <title>Genome sequencing of Musa balbisiana reveals subgenome evolution and function divergence in polyploid bananas.</title>
        <authorList>
            <person name="Yao X."/>
        </authorList>
    </citation>
    <scope>NUCLEOTIDE SEQUENCE [LARGE SCALE GENOMIC DNA]</scope>
    <source>
        <strain evidence="3">cv. DH-PKW</strain>
        <tissue evidence="2">Leaves</tissue>
    </source>
</reference>
<accession>A0A4V4H8K0</accession>
<dbReference type="EMBL" id="PYDT01000003">
    <property type="protein sequence ID" value="THU67955.1"/>
    <property type="molecule type" value="Genomic_DNA"/>
</dbReference>
<dbReference type="GO" id="GO:0019210">
    <property type="term" value="F:kinase inhibitor activity"/>
    <property type="evidence" value="ECO:0007669"/>
    <property type="project" value="InterPro"/>
</dbReference>
<dbReference type="PANTHER" id="PTHR33312">
    <property type="entry name" value="MEMBRANE-ASSOCIATED KINASE REGULATOR 4-RELATED"/>
    <property type="match status" value="1"/>
</dbReference>
<organism evidence="2 3">
    <name type="scientific">Musa balbisiana</name>
    <name type="common">Banana</name>
    <dbReference type="NCBI Taxonomy" id="52838"/>
    <lineage>
        <taxon>Eukaryota</taxon>
        <taxon>Viridiplantae</taxon>
        <taxon>Streptophyta</taxon>
        <taxon>Embryophyta</taxon>
        <taxon>Tracheophyta</taxon>
        <taxon>Spermatophyta</taxon>
        <taxon>Magnoliopsida</taxon>
        <taxon>Liliopsida</taxon>
        <taxon>Zingiberales</taxon>
        <taxon>Musaceae</taxon>
        <taxon>Musa</taxon>
    </lineage>
</organism>
<gene>
    <name evidence="2" type="ORF">C4D60_Mb05t30170</name>
</gene>